<organism evidence="10 11">
    <name type="scientific">Mesobacillus subterraneus</name>
    <dbReference type="NCBI Taxonomy" id="285983"/>
    <lineage>
        <taxon>Bacteria</taxon>
        <taxon>Bacillati</taxon>
        <taxon>Bacillota</taxon>
        <taxon>Bacilli</taxon>
        <taxon>Bacillales</taxon>
        <taxon>Bacillaceae</taxon>
        <taxon>Mesobacillus</taxon>
    </lineage>
</organism>
<dbReference type="PRINTS" id="PR00100">
    <property type="entry name" value="AOTCASE"/>
</dbReference>
<dbReference type="NCBIfam" id="TIGR00670">
    <property type="entry name" value="asp_carb_tr"/>
    <property type="match status" value="1"/>
</dbReference>
<dbReference type="FunFam" id="3.40.50.1370:FF:000011">
    <property type="entry name" value="Aspartate carbamoyltransferase"/>
    <property type="match status" value="1"/>
</dbReference>
<dbReference type="GO" id="GO:0006520">
    <property type="term" value="P:amino acid metabolic process"/>
    <property type="evidence" value="ECO:0007669"/>
    <property type="project" value="InterPro"/>
</dbReference>
<dbReference type="OrthoDB" id="9774690at2"/>
<gene>
    <name evidence="7" type="primary">pyrB</name>
    <name evidence="10" type="ORF">UB32_15770</name>
</gene>
<dbReference type="UniPathway" id="UPA00070">
    <property type="reaction ID" value="UER00116"/>
</dbReference>
<dbReference type="PATRIC" id="fig|285983.3.peg.2220"/>
<feature type="binding site" evidence="7">
    <location>
        <position position="51"/>
    </location>
    <ligand>
        <name>carbamoyl phosphate</name>
        <dbReference type="ChEBI" id="CHEBI:58228"/>
    </ligand>
</feature>
<dbReference type="Pfam" id="PF00185">
    <property type="entry name" value="OTCace"/>
    <property type="match status" value="1"/>
</dbReference>
<evidence type="ECO:0000256" key="6">
    <source>
        <dbReference type="ARBA" id="ARBA00048859"/>
    </source>
</evidence>
<dbReference type="GO" id="GO:0016597">
    <property type="term" value="F:amino acid binding"/>
    <property type="evidence" value="ECO:0007669"/>
    <property type="project" value="InterPro"/>
</dbReference>
<dbReference type="HAMAP" id="MF_00001">
    <property type="entry name" value="Asp_carb_tr"/>
    <property type="match status" value="1"/>
</dbReference>
<reference evidence="10 11" key="1">
    <citation type="submission" date="2015-01" db="EMBL/GenBank/DDBJ databases">
        <title>Draft genome sequences of the supercritical CO2 tolerant bacteria Bacillus subterraneus MITOT1 and Bacillus cereus MIT0214.</title>
        <authorList>
            <person name="Peet K.C."/>
            <person name="Thompson J.R."/>
        </authorList>
    </citation>
    <scope>NUCLEOTIDE SEQUENCE [LARGE SCALE GENOMIC DNA]</scope>
    <source>
        <strain evidence="10 11">MITOT1</strain>
    </source>
</reference>
<dbReference type="SUPFAM" id="SSF53671">
    <property type="entry name" value="Aspartate/ornithine carbamoyltransferase"/>
    <property type="match status" value="1"/>
</dbReference>
<feature type="binding site" evidence="7">
    <location>
        <position position="214"/>
    </location>
    <ligand>
        <name>L-aspartate</name>
        <dbReference type="ChEBI" id="CHEBI:29991"/>
    </ligand>
</feature>
<feature type="binding site" evidence="7">
    <location>
        <position position="255"/>
    </location>
    <ligand>
        <name>carbamoyl phosphate</name>
        <dbReference type="ChEBI" id="CHEBI:58228"/>
    </ligand>
</feature>
<evidence type="ECO:0000256" key="7">
    <source>
        <dbReference type="HAMAP-Rule" id="MF_00001"/>
    </source>
</evidence>
<dbReference type="AlphaFoldDB" id="A0A0D6Z8Z0"/>
<comment type="similarity">
    <text evidence="2 7">Belongs to the aspartate/ornithine carbamoyltransferase superfamily. ATCase family.</text>
</comment>
<comment type="function">
    <text evidence="5 7">Catalyzes the condensation of carbamoyl phosphate and aspartate to form carbamoyl aspartate and inorganic phosphate, the committed step in the de novo pyrimidine nucleotide biosynthesis pathway.</text>
</comment>
<dbReference type="NCBIfam" id="NF002032">
    <property type="entry name" value="PRK00856.1"/>
    <property type="match status" value="1"/>
</dbReference>
<keyword evidence="3 7" id="KW-0808">Transferase</keyword>
<dbReference type="GO" id="GO:0005829">
    <property type="term" value="C:cytosol"/>
    <property type="evidence" value="ECO:0007669"/>
    <property type="project" value="TreeGrafter"/>
</dbReference>
<comment type="caution">
    <text evidence="10">The sequence shown here is derived from an EMBL/GenBank/DDBJ whole genome shotgun (WGS) entry which is preliminary data.</text>
</comment>
<feature type="binding site" evidence="7">
    <location>
        <position position="256"/>
    </location>
    <ligand>
        <name>carbamoyl phosphate</name>
        <dbReference type="ChEBI" id="CHEBI:58228"/>
    </ligand>
</feature>
<dbReference type="EC" id="2.1.3.2" evidence="7"/>
<feature type="binding site" evidence="7">
    <location>
        <position position="100"/>
    </location>
    <ligand>
        <name>carbamoyl phosphate</name>
        <dbReference type="ChEBI" id="CHEBI:58228"/>
    </ligand>
</feature>
<evidence type="ECO:0000256" key="2">
    <source>
        <dbReference type="ARBA" id="ARBA00008896"/>
    </source>
</evidence>
<sequence length="314" mass="35305">MKWELLTTSKLSVDEIHEILESATGFAIGETWQPKGKVFISNLFFEPSTRTKSSFEVAERKLGLEVIPFEMQTSSVLKGETLYDTVRTLEAIGTDAVVIRHSADNYFSELHKGISIPIINAGDGRGHHPTQSLLDLMTIHQEFSRFTGIKVAIIGDILHSRVARSNADALTRLGAKVIFSGPDSWINLPELPEGCEYMEVDDAVREADVVMLLRVQHERHDGKVLFEKEAYHQQFGLTAGREKLMKKDSIILHPAPVNRGVEIANELVECSRSRIFKQMENGVYIRMAVLKKALQNKNGGIEHVHANQKWQTAY</sequence>
<evidence type="ECO:0000256" key="3">
    <source>
        <dbReference type="ARBA" id="ARBA00022679"/>
    </source>
</evidence>
<comment type="subunit">
    <text evidence="7">Heterododecamer (2C3:3R2) of six catalytic PyrB chains organized as two trimers (C3), and six regulatory PyrI chains organized as three dimers (R2).</text>
</comment>
<dbReference type="Pfam" id="PF02729">
    <property type="entry name" value="OTCace_N"/>
    <property type="match status" value="1"/>
</dbReference>
<evidence type="ECO:0000256" key="4">
    <source>
        <dbReference type="ARBA" id="ARBA00022975"/>
    </source>
</evidence>
<dbReference type="PANTHER" id="PTHR45753">
    <property type="entry name" value="ORNITHINE CARBAMOYLTRANSFERASE, MITOCHONDRIAL"/>
    <property type="match status" value="1"/>
</dbReference>
<dbReference type="Gene3D" id="3.40.50.1370">
    <property type="entry name" value="Aspartate/ornithine carbamoyltransferase"/>
    <property type="match status" value="2"/>
</dbReference>
<dbReference type="InterPro" id="IPR002082">
    <property type="entry name" value="Asp_carbamoyltransf"/>
</dbReference>
<dbReference type="PROSITE" id="PS00097">
    <property type="entry name" value="CARBAMOYLTRANSFERASE"/>
    <property type="match status" value="1"/>
</dbReference>
<dbReference type="InterPro" id="IPR006132">
    <property type="entry name" value="Asp/Orn_carbamoyltranf_P-bd"/>
</dbReference>
<evidence type="ECO:0000256" key="5">
    <source>
        <dbReference type="ARBA" id="ARBA00043884"/>
    </source>
</evidence>
<feature type="binding site" evidence="7">
    <location>
        <position position="50"/>
    </location>
    <ligand>
        <name>carbamoyl phosphate</name>
        <dbReference type="ChEBI" id="CHEBI:58228"/>
    </ligand>
</feature>
<keyword evidence="4 7" id="KW-0665">Pyrimidine biosynthesis</keyword>
<evidence type="ECO:0000259" key="9">
    <source>
        <dbReference type="Pfam" id="PF02729"/>
    </source>
</evidence>
<dbReference type="RefSeq" id="WP_044395428.1">
    <property type="nucleotide sequence ID" value="NZ_JXIQ01000130.1"/>
</dbReference>
<dbReference type="EMBL" id="JXIQ01000130">
    <property type="protein sequence ID" value="KIY21058.1"/>
    <property type="molecule type" value="Genomic_DNA"/>
</dbReference>
<feature type="binding site" evidence="7">
    <location>
        <position position="128"/>
    </location>
    <ligand>
        <name>carbamoyl phosphate</name>
        <dbReference type="ChEBI" id="CHEBI:58228"/>
    </ligand>
</feature>
<feature type="domain" description="Aspartate/ornithine carbamoyltransferase Asp/Orn-binding" evidence="8">
    <location>
        <begin position="148"/>
        <end position="291"/>
    </location>
</feature>
<proteinExistence type="inferred from homology"/>
<dbReference type="PRINTS" id="PR00101">
    <property type="entry name" value="ATCASE"/>
</dbReference>
<dbReference type="InterPro" id="IPR006131">
    <property type="entry name" value="Asp_carbamoyltransf_Asp/Orn-bd"/>
</dbReference>
<protein>
    <recommendedName>
        <fullName evidence="7">Aspartate carbamoyltransferase</fullName>
        <ecNumber evidence="7">2.1.3.2</ecNumber>
    </recommendedName>
    <alternativeName>
        <fullName evidence="7">Aspartate transcarbamylase</fullName>
        <shortName evidence="7">ATCase</shortName>
    </alternativeName>
</protein>
<feature type="binding site" evidence="7">
    <location>
        <position position="78"/>
    </location>
    <ligand>
        <name>L-aspartate</name>
        <dbReference type="ChEBI" id="CHEBI:29991"/>
    </ligand>
</feature>
<dbReference type="Proteomes" id="UP000032512">
    <property type="component" value="Unassembled WGS sequence"/>
</dbReference>
<evidence type="ECO:0000256" key="1">
    <source>
        <dbReference type="ARBA" id="ARBA00004852"/>
    </source>
</evidence>
<evidence type="ECO:0000313" key="11">
    <source>
        <dbReference type="Proteomes" id="UP000032512"/>
    </source>
</evidence>
<dbReference type="InterPro" id="IPR006130">
    <property type="entry name" value="Asp/Orn_carbamoylTrfase"/>
</dbReference>
<dbReference type="PANTHER" id="PTHR45753:SF6">
    <property type="entry name" value="ASPARTATE CARBAMOYLTRANSFERASE"/>
    <property type="match status" value="1"/>
</dbReference>
<dbReference type="GO" id="GO:0004070">
    <property type="term" value="F:aspartate carbamoyltransferase activity"/>
    <property type="evidence" value="ECO:0007669"/>
    <property type="project" value="UniProtKB-UniRule"/>
</dbReference>
<dbReference type="InterPro" id="IPR036901">
    <property type="entry name" value="Asp/Orn_carbamoylTrfase_sf"/>
</dbReference>
<comment type="pathway">
    <text evidence="1 7">Pyrimidine metabolism; UMP biosynthesis via de novo pathway; (S)-dihydroorotate from bicarbonate: step 2/3.</text>
</comment>
<feature type="binding site" evidence="7">
    <location>
        <position position="161"/>
    </location>
    <ligand>
        <name>L-aspartate</name>
        <dbReference type="ChEBI" id="CHEBI:29991"/>
    </ligand>
</feature>
<dbReference type="GO" id="GO:0044205">
    <property type="term" value="P:'de novo' UMP biosynthetic process"/>
    <property type="evidence" value="ECO:0007669"/>
    <property type="project" value="UniProtKB-UniRule"/>
</dbReference>
<dbReference type="GO" id="GO:0006207">
    <property type="term" value="P:'de novo' pyrimidine nucleobase biosynthetic process"/>
    <property type="evidence" value="ECO:0007669"/>
    <property type="project" value="InterPro"/>
</dbReference>
<comment type="catalytic activity">
    <reaction evidence="6 7">
        <text>carbamoyl phosphate + L-aspartate = N-carbamoyl-L-aspartate + phosphate + H(+)</text>
        <dbReference type="Rhea" id="RHEA:20013"/>
        <dbReference type="ChEBI" id="CHEBI:15378"/>
        <dbReference type="ChEBI" id="CHEBI:29991"/>
        <dbReference type="ChEBI" id="CHEBI:32814"/>
        <dbReference type="ChEBI" id="CHEBI:43474"/>
        <dbReference type="ChEBI" id="CHEBI:58228"/>
        <dbReference type="EC" id="2.1.3.2"/>
    </reaction>
</comment>
<feature type="binding site" evidence="7">
    <location>
        <position position="131"/>
    </location>
    <ligand>
        <name>carbamoyl phosphate</name>
        <dbReference type="ChEBI" id="CHEBI:58228"/>
    </ligand>
</feature>
<evidence type="ECO:0000313" key="10">
    <source>
        <dbReference type="EMBL" id="KIY21058.1"/>
    </source>
</evidence>
<evidence type="ECO:0000259" key="8">
    <source>
        <dbReference type="Pfam" id="PF00185"/>
    </source>
</evidence>
<accession>A0A0D6Z8Z0</accession>
<name>A0A0D6Z8Z0_9BACI</name>
<keyword evidence="11" id="KW-1185">Reference proteome</keyword>
<feature type="domain" description="Aspartate/ornithine carbamoyltransferase carbamoyl-P binding" evidence="9">
    <location>
        <begin position="5"/>
        <end position="141"/>
    </location>
</feature>